<comment type="caution">
    <text evidence="1">The sequence shown here is derived from an EMBL/GenBank/DDBJ whole genome shotgun (WGS) entry which is preliminary data.</text>
</comment>
<sequence length="230" mass="24631">MKISGSGRISEGKINDELIVSGSARIEGDFECNGFKSSGSLKGKGNLTVHGEVKSSGSFRLDGDLNSDGNARFSGSTTVGGVLLVKGVVGSSGSFRIGNKVEGLQGIRLSGSSNVKGDVLSQKTIIIEGSTTINGDIKGEDVYIGRERLLRVRKLFKHPYKVYGHIFAEKDVDLIGTYVDGDVRGRNVKIGRATEVIGTVYYIDSIEIDPKATLINEPVQKSFDDTQNLK</sequence>
<dbReference type="AlphaFoldDB" id="A0A0F9PGU9"/>
<evidence type="ECO:0000313" key="1">
    <source>
        <dbReference type="EMBL" id="KKN23727.1"/>
    </source>
</evidence>
<name>A0A0F9PGU9_9ZZZZ</name>
<organism evidence="1">
    <name type="scientific">marine sediment metagenome</name>
    <dbReference type="NCBI Taxonomy" id="412755"/>
    <lineage>
        <taxon>unclassified sequences</taxon>
        <taxon>metagenomes</taxon>
        <taxon>ecological metagenomes</taxon>
    </lineage>
</organism>
<evidence type="ECO:0008006" key="2">
    <source>
        <dbReference type="Google" id="ProtNLM"/>
    </source>
</evidence>
<reference evidence="1" key="1">
    <citation type="journal article" date="2015" name="Nature">
        <title>Complex archaea that bridge the gap between prokaryotes and eukaryotes.</title>
        <authorList>
            <person name="Spang A."/>
            <person name="Saw J.H."/>
            <person name="Jorgensen S.L."/>
            <person name="Zaremba-Niedzwiedzka K."/>
            <person name="Martijn J."/>
            <person name="Lind A.E."/>
            <person name="van Eijk R."/>
            <person name="Schleper C."/>
            <person name="Guy L."/>
            <person name="Ettema T.J."/>
        </authorList>
    </citation>
    <scope>NUCLEOTIDE SEQUENCE</scope>
</reference>
<proteinExistence type="predicted"/>
<dbReference type="EMBL" id="LAZR01002945">
    <property type="protein sequence ID" value="KKN23727.1"/>
    <property type="molecule type" value="Genomic_DNA"/>
</dbReference>
<protein>
    <recommendedName>
        <fullName evidence="2">Polymer-forming cytoskeletal protein</fullName>
    </recommendedName>
</protein>
<gene>
    <name evidence="1" type="ORF">LCGC14_0902080</name>
</gene>
<accession>A0A0F9PGU9</accession>